<feature type="domain" description="DDE Tnp4" evidence="4">
    <location>
        <begin position="422"/>
        <end position="558"/>
    </location>
</feature>
<dbReference type="EMBL" id="BFEA01000078">
    <property type="protein sequence ID" value="GBG66737.1"/>
    <property type="molecule type" value="Genomic_DNA"/>
</dbReference>
<organism evidence="5 6">
    <name type="scientific">Chara braunii</name>
    <name type="common">Braun's stonewort</name>
    <dbReference type="NCBI Taxonomy" id="69332"/>
    <lineage>
        <taxon>Eukaryota</taxon>
        <taxon>Viridiplantae</taxon>
        <taxon>Streptophyta</taxon>
        <taxon>Charophyceae</taxon>
        <taxon>Charales</taxon>
        <taxon>Characeae</taxon>
        <taxon>Chara</taxon>
    </lineage>
</organism>
<keyword evidence="3" id="KW-0732">Signal</keyword>
<evidence type="ECO:0000256" key="3">
    <source>
        <dbReference type="SAM" id="SignalP"/>
    </source>
</evidence>
<dbReference type="InterPro" id="IPR027806">
    <property type="entry name" value="HARBI1_dom"/>
</dbReference>
<dbReference type="AlphaFoldDB" id="A0A388K9N6"/>
<name>A0A388K9N6_CHABU</name>
<dbReference type="OrthoDB" id="2668416at2759"/>
<feature type="signal peptide" evidence="3">
    <location>
        <begin position="1"/>
        <end position="28"/>
    </location>
</feature>
<dbReference type="Proteomes" id="UP000265515">
    <property type="component" value="Unassembled WGS sequence"/>
</dbReference>
<dbReference type="Pfam" id="PF14273">
    <property type="entry name" value="DUF4360"/>
    <property type="match status" value="1"/>
</dbReference>
<protein>
    <recommendedName>
        <fullName evidence="4">DDE Tnp4 domain-containing protein</fullName>
    </recommendedName>
</protein>
<comment type="caution">
    <text evidence="5">The sequence shown here is derived from an EMBL/GenBank/DDBJ whole genome shotgun (WGS) entry which is preliminary data.</text>
</comment>
<evidence type="ECO:0000259" key="4">
    <source>
        <dbReference type="Pfam" id="PF13359"/>
    </source>
</evidence>
<comment type="cofactor">
    <cofactor evidence="1">
        <name>a divalent metal cation</name>
        <dbReference type="ChEBI" id="CHEBI:60240"/>
    </cofactor>
</comment>
<proteinExistence type="predicted"/>
<keyword evidence="2" id="KW-0479">Metal-binding</keyword>
<dbReference type="GO" id="GO:0046872">
    <property type="term" value="F:metal ion binding"/>
    <property type="evidence" value="ECO:0007669"/>
    <property type="project" value="UniProtKB-KW"/>
</dbReference>
<evidence type="ECO:0000256" key="2">
    <source>
        <dbReference type="ARBA" id="ARBA00022723"/>
    </source>
</evidence>
<dbReference type="PANTHER" id="PTHR38847:SF1">
    <property type="entry name" value="PSEUDOURIDINE SYNTHASE RSUA_RLUA-LIKE DOMAIN-CONTAINING PROTEIN"/>
    <property type="match status" value="1"/>
</dbReference>
<dbReference type="InterPro" id="IPR025649">
    <property type="entry name" value="DUF4360"/>
</dbReference>
<accession>A0A388K9N6</accession>
<sequence length="564" mass="61529">MAASRRAMAAFLLGAVIVLLGITARAAAQPEAAITSFTYTGSGCPANSAVGEISKDGQVLTMKFSEFSATTDAGNAGKRRNCQINIRMTYTDGWIYSLETVTLRGYARLDDMVRAVHRVSRYFTGVQGHGKFIKETVGEYDDNYEHSGPLSPLISSKCGQNRNIILNMEVKVDNGANPAGQGFIDVGTADTPRSLAMHNSGRDPQAARRLSTSEKSMVASAVLAVCRYMETMNGLRHAGGRGRGRREAAIAQALADVCISSGLSDAPFLLSNAIVAGVLPRDTPRWWMKRRTGGTWRDLDITNHATNEYFHDKLRMSRAIFGDIVAACSPFIDRRLTHYCEPLQTDLIVAFALYRWATGETFENASSSFGFGRSSGVKATTDVANAILAAYPNKVAMPTGRRLLQVTRAFGAKGFPNCFGAIDCTHVYVDKPANAPSENYYDRKQQFSVVAQVVVDLDMRILDVFMVYLGSVHDQRVLINSSLFRRAEAGELFVAEPVLLPGGVSTTGYLLGDNGYSPRTWMVVPYGGTDQAGDIGLFDTRQKTTRGVVERAFGRLKGMCWLFL</sequence>
<dbReference type="Pfam" id="PF13359">
    <property type="entry name" value="DDE_Tnp_4"/>
    <property type="match status" value="1"/>
</dbReference>
<dbReference type="PANTHER" id="PTHR38847">
    <property type="match status" value="1"/>
</dbReference>
<evidence type="ECO:0000313" key="6">
    <source>
        <dbReference type="Proteomes" id="UP000265515"/>
    </source>
</evidence>
<evidence type="ECO:0000313" key="5">
    <source>
        <dbReference type="EMBL" id="GBG66737.1"/>
    </source>
</evidence>
<evidence type="ECO:0000256" key="1">
    <source>
        <dbReference type="ARBA" id="ARBA00001968"/>
    </source>
</evidence>
<feature type="chain" id="PRO_5017366976" description="DDE Tnp4 domain-containing protein" evidence="3">
    <location>
        <begin position="29"/>
        <end position="564"/>
    </location>
</feature>
<dbReference type="Gramene" id="GBG66737">
    <property type="protein sequence ID" value="GBG66737"/>
    <property type="gene ID" value="CBR_g68721"/>
</dbReference>
<keyword evidence="6" id="KW-1185">Reference proteome</keyword>
<gene>
    <name evidence="5" type="ORF">CBR_g68721</name>
</gene>
<reference evidence="5 6" key="1">
    <citation type="journal article" date="2018" name="Cell">
        <title>The Chara Genome: Secondary Complexity and Implications for Plant Terrestrialization.</title>
        <authorList>
            <person name="Nishiyama T."/>
            <person name="Sakayama H."/>
            <person name="Vries J.D."/>
            <person name="Buschmann H."/>
            <person name="Saint-Marcoux D."/>
            <person name="Ullrich K.K."/>
            <person name="Haas F.B."/>
            <person name="Vanderstraeten L."/>
            <person name="Becker D."/>
            <person name="Lang D."/>
            <person name="Vosolsobe S."/>
            <person name="Rombauts S."/>
            <person name="Wilhelmsson P.K.I."/>
            <person name="Janitza P."/>
            <person name="Kern R."/>
            <person name="Heyl A."/>
            <person name="Rumpler F."/>
            <person name="Villalobos L.I.A.C."/>
            <person name="Clay J.M."/>
            <person name="Skokan R."/>
            <person name="Toyoda A."/>
            <person name="Suzuki Y."/>
            <person name="Kagoshima H."/>
            <person name="Schijlen E."/>
            <person name="Tajeshwar N."/>
            <person name="Catarino B."/>
            <person name="Hetherington A.J."/>
            <person name="Saltykova A."/>
            <person name="Bonnot C."/>
            <person name="Breuninger H."/>
            <person name="Symeonidi A."/>
            <person name="Radhakrishnan G.V."/>
            <person name="Van Nieuwerburgh F."/>
            <person name="Deforce D."/>
            <person name="Chang C."/>
            <person name="Karol K.G."/>
            <person name="Hedrich R."/>
            <person name="Ulvskov P."/>
            <person name="Glockner G."/>
            <person name="Delwiche C.F."/>
            <person name="Petrasek J."/>
            <person name="Van de Peer Y."/>
            <person name="Friml J."/>
            <person name="Beilby M."/>
            <person name="Dolan L."/>
            <person name="Kohara Y."/>
            <person name="Sugano S."/>
            <person name="Fujiyama A."/>
            <person name="Delaux P.-M."/>
            <person name="Quint M."/>
            <person name="TheiBen G."/>
            <person name="Hagemann M."/>
            <person name="Harholt J."/>
            <person name="Dunand C."/>
            <person name="Zachgo S."/>
            <person name="Langdale J."/>
            <person name="Maumus F."/>
            <person name="Straeten D.V.D."/>
            <person name="Gould S.B."/>
            <person name="Rensing S.A."/>
        </authorList>
    </citation>
    <scope>NUCLEOTIDE SEQUENCE [LARGE SCALE GENOMIC DNA]</scope>
    <source>
        <strain evidence="5 6">S276</strain>
    </source>
</reference>